<feature type="region of interest" description="Disordered" evidence="1">
    <location>
        <begin position="232"/>
        <end position="266"/>
    </location>
</feature>
<name>A0ABY3Z1B6_STRRM</name>
<feature type="region of interest" description="Disordered" evidence="1">
    <location>
        <begin position="583"/>
        <end position="627"/>
    </location>
</feature>
<evidence type="ECO:0000313" key="4">
    <source>
        <dbReference type="Proteomes" id="UP000829494"/>
    </source>
</evidence>
<keyword evidence="2" id="KW-0812">Transmembrane</keyword>
<keyword evidence="4" id="KW-1185">Reference proteome</keyword>
<evidence type="ECO:0000256" key="2">
    <source>
        <dbReference type="SAM" id="Phobius"/>
    </source>
</evidence>
<dbReference type="GeneID" id="66858625"/>
<dbReference type="EMBL" id="CP094298">
    <property type="protein sequence ID" value="UNZ02289.1"/>
    <property type="molecule type" value="Genomic_DNA"/>
</dbReference>
<accession>A0ABY3Z1B6</accession>
<feature type="region of interest" description="Disordered" evidence="1">
    <location>
        <begin position="323"/>
        <end position="411"/>
    </location>
</feature>
<sequence length="658" mass="73660">MNATEAVHQIVFRWDADHAVGGAGVGPVAWSGNRDGLKPLYRRIAPLLRVPDETARESLARVELPAEAGAERSVLLLRRIPDRDRGGRPSTCSHALLGSASVLTPGRCLGLHDWRWEGSGINLREAEGRTLECVPARTLWAAADRTAPALTERTGRFPEELTAVLAERLRRPRRRLSVLDHTGGEGPVPVLWGLRQLVGPALPDSWSFATHDTRDGGPFRYVFVPRWPKTATQDQQLTRLDPARAGRGTSGGDGPDDGPPDHGDQARDAAQRLVEHYLEYRYDPEALRETRRALAERHVFEQERLDERVRLVHEALKWLSHAVDHRRSRTDPPREAVYDRPAEVPYDDRVFDHMRQDQEQQTYRRTYESPDRPAYDRETYDRPREDRTPPYDPPYEERAGQSYDPRQAVRADSGFPRDVTADVLRRALHQNGDDAARYLHNSTDDVLLEVLEDGLPAAQADRAARVLIDRAPHRPASGIRVVCERLLLAHLFLGPGGGHRDEDPVTGPDGRMRVRTAVLLYDELVRPYTEQGSAPGLLPRFLPELWHGHGGRGRAVLRQLLDDGRPTGFGDKGWKALFDTATRTAAQPEREETRPARPPARGTGRGFRLPARRSRDTRPPDDPYGGTDDTAGRLWLMALLILIVVPVILIGVIALAGS</sequence>
<keyword evidence="2" id="KW-1133">Transmembrane helix</keyword>
<organism evidence="3 4">
    <name type="scientific">Streptomyces rimosus subsp. rimosus</name>
    <dbReference type="NCBI Taxonomy" id="132474"/>
    <lineage>
        <taxon>Bacteria</taxon>
        <taxon>Bacillati</taxon>
        <taxon>Actinomycetota</taxon>
        <taxon>Actinomycetes</taxon>
        <taxon>Kitasatosporales</taxon>
        <taxon>Streptomycetaceae</taxon>
        <taxon>Streptomyces</taxon>
    </lineage>
</organism>
<gene>
    <name evidence="3" type="ORF">SRIMR7_09035</name>
</gene>
<reference evidence="3 4" key="1">
    <citation type="submission" date="2022-03" db="EMBL/GenBank/DDBJ databases">
        <title>Complete genome of Streptomyces rimosus ssp. rimosus R7 (=ATCC 10970).</title>
        <authorList>
            <person name="Beganovic S."/>
            <person name="Ruckert C."/>
            <person name="Busche T."/>
            <person name="Kalinowski J."/>
            <person name="Wittmann C."/>
        </authorList>
    </citation>
    <scope>NUCLEOTIDE SEQUENCE [LARGE SCALE GENOMIC DNA]</scope>
    <source>
        <strain evidence="3 4">R7</strain>
    </source>
</reference>
<evidence type="ECO:0000313" key="3">
    <source>
        <dbReference type="EMBL" id="UNZ02289.1"/>
    </source>
</evidence>
<feature type="compositionally biased region" description="Basic and acidic residues" evidence="1">
    <location>
        <begin position="365"/>
        <end position="399"/>
    </location>
</feature>
<feature type="transmembrane region" description="Helical" evidence="2">
    <location>
        <begin position="634"/>
        <end position="656"/>
    </location>
</feature>
<proteinExistence type="predicted"/>
<evidence type="ECO:0000256" key="1">
    <source>
        <dbReference type="SAM" id="MobiDB-lite"/>
    </source>
</evidence>
<keyword evidence="2" id="KW-0472">Membrane</keyword>
<protein>
    <submittedName>
        <fullName evidence="3">Uncharacterized protein</fullName>
    </submittedName>
</protein>
<feature type="compositionally biased region" description="Basic and acidic residues" evidence="1">
    <location>
        <begin position="323"/>
        <end position="358"/>
    </location>
</feature>
<dbReference type="RefSeq" id="WP_003981112.1">
    <property type="nucleotide sequence ID" value="NZ_CP043497.1"/>
</dbReference>
<dbReference type="Proteomes" id="UP000829494">
    <property type="component" value="Chromosome"/>
</dbReference>